<evidence type="ECO:0000313" key="8">
    <source>
        <dbReference type="EMBL" id="QIW58803.1"/>
    </source>
</evidence>
<keyword evidence="4 6" id="KW-1133">Transmembrane helix</keyword>
<dbReference type="EMBL" id="CP047628">
    <property type="protein sequence ID" value="QIW58803.1"/>
    <property type="molecule type" value="Genomic_DNA"/>
</dbReference>
<accession>A0AAE7CTD2</accession>
<dbReference type="InterPro" id="IPR004477">
    <property type="entry name" value="ComEC_N"/>
</dbReference>
<dbReference type="GO" id="GO:0005886">
    <property type="term" value="C:plasma membrane"/>
    <property type="evidence" value="ECO:0007669"/>
    <property type="project" value="UniProtKB-SubCell"/>
</dbReference>
<dbReference type="InterPro" id="IPR004797">
    <property type="entry name" value="Competence_ComEC/Rec2"/>
</dbReference>
<sequence>MSKVLERRQLKNLKKALRWINLPSIFIAYFCVLIYYTVFCFSYLLLGYLIISLLILIWQNGIRTCLKLSMILIGFATICLALQDREAKDFAREMTVTRISPILDTIQVDGDQVSFRGKSGKQTYQVYYRVTTEQEQRYFKQLAQPVVLSISGQLEKASQQRNFNGFDYQHHLKSQNIYRVLTIEQVTGVTRKQTLTLALLRRKAILFSEQHFPRPMSAYMTGLLFGHLGKDFEDMSSIYTSLGIMHLFALSGMQVSFFIDFLRKGMLRLGFRRDVVDWFQIPFSVFYAGLTGFSISVNRSLVQKILANFGIKALDNFSLTLLLLFITAPKFLLTTGGTLSLLFAFVISIFGDRFENLPKYRKLLAESLTLSLCVLPLLILYFHTFQPVSIILTFVFSFLFDILFLPGLSVIFLLAMVTGFTLTQVNLIFQWLEDLIKLTDSWWHYPLVLGKPTALVFLAMLVVTGLLIDHWRNRKVSARLAIILMGLFFITKNPPTPSITMVDVGQGDSIFLQDKFNRRNILIDTGGRIELGKKKKWQERKIAAPAEKTLIPYLKSRGVGQIDTLVLTHTHEDHMGDLLAVIDQIKVKNIIVSQGSLNNAQFVKLLKQTRAKVQVAKVGQRLKIFDSYLEVLYPLTPGDGKNNDSIVLYGKLYGTKFLLTGDLEETGERELLTRYPNLSVDVLKVGHHGSKTSSSESFIEAIRPKVGLISCGLDNRYGHPNMETLTTFQKYEVQTFRTDYHGAIKFKKNSKFWHISTVK</sequence>
<dbReference type="Proteomes" id="UP000501558">
    <property type="component" value="Chromosome"/>
</dbReference>
<dbReference type="PANTHER" id="PTHR30619">
    <property type="entry name" value="DNA INTERNALIZATION/COMPETENCE PROTEIN COMEC/REC2"/>
    <property type="match status" value="1"/>
</dbReference>
<evidence type="ECO:0000256" key="3">
    <source>
        <dbReference type="ARBA" id="ARBA00022692"/>
    </source>
</evidence>
<dbReference type="SUPFAM" id="SSF56281">
    <property type="entry name" value="Metallo-hydrolase/oxidoreductase"/>
    <property type="match status" value="1"/>
</dbReference>
<dbReference type="Pfam" id="PF13567">
    <property type="entry name" value="DUF4131"/>
    <property type="match status" value="1"/>
</dbReference>
<feature type="transmembrane region" description="Helical" evidence="6">
    <location>
        <begin position="20"/>
        <end position="38"/>
    </location>
</feature>
<evidence type="ECO:0000256" key="1">
    <source>
        <dbReference type="ARBA" id="ARBA00004651"/>
    </source>
</evidence>
<dbReference type="NCBIfam" id="TIGR00360">
    <property type="entry name" value="ComEC_N-term"/>
    <property type="match status" value="1"/>
</dbReference>
<feature type="domain" description="Metallo-beta-lactamase" evidence="7">
    <location>
        <begin position="506"/>
        <end position="713"/>
    </location>
</feature>
<feature type="transmembrane region" description="Helical" evidence="6">
    <location>
        <begin position="238"/>
        <end position="259"/>
    </location>
</feature>
<reference evidence="8 9" key="1">
    <citation type="submission" date="2019-12" db="EMBL/GenBank/DDBJ databases">
        <title>Whole genome sequences of Lactococcus raffinolactis strains isolated from sewage.</title>
        <authorList>
            <person name="Ybazeta G."/>
            <person name="Ross M."/>
            <person name="Brabant-Kirwan D."/>
            <person name="Saleh M."/>
            <person name="Dillon J.A."/>
            <person name="Splinter K."/>
            <person name="Nokhbeh R."/>
        </authorList>
    </citation>
    <scope>NUCLEOTIDE SEQUENCE [LARGE SCALE GENOMIC DNA]</scope>
    <source>
        <strain evidence="8 9">Lr_19_14</strain>
    </source>
</reference>
<protein>
    <submittedName>
        <fullName evidence="8">DNA internalization-related competence protein ComEC/Rec2</fullName>
    </submittedName>
</protein>
<dbReference type="NCBIfam" id="TIGR00361">
    <property type="entry name" value="ComEC_Rec2"/>
    <property type="match status" value="1"/>
</dbReference>
<evidence type="ECO:0000256" key="6">
    <source>
        <dbReference type="SAM" id="Phobius"/>
    </source>
</evidence>
<dbReference type="Pfam" id="PF00753">
    <property type="entry name" value="Lactamase_B"/>
    <property type="match status" value="1"/>
</dbReference>
<dbReference type="InterPro" id="IPR025405">
    <property type="entry name" value="DUF4131"/>
</dbReference>
<dbReference type="InterPro" id="IPR036866">
    <property type="entry name" value="RibonucZ/Hydroxyglut_hydro"/>
</dbReference>
<feature type="transmembrane region" description="Helical" evidence="6">
    <location>
        <begin position="388"/>
        <end position="405"/>
    </location>
</feature>
<keyword evidence="3 6" id="KW-0812">Transmembrane</keyword>
<evidence type="ECO:0000313" key="9">
    <source>
        <dbReference type="Proteomes" id="UP000501558"/>
    </source>
</evidence>
<organism evidence="8 9">
    <name type="scientific">Pseudolactococcus raffinolactis</name>
    <dbReference type="NCBI Taxonomy" id="1366"/>
    <lineage>
        <taxon>Bacteria</taxon>
        <taxon>Bacillati</taxon>
        <taxon>Bacillota</taxon>
        <taxon>Bacilli</taxon>
        <taxon>Lactobacillales</taxon>
        <taxon>Streptococcaceae</taxon>
        <taxon>Pseudolactococcus</taxon>
    </lineage>
</organism>
<feature type="transmembrane region" description="Helical" evidence="6">
    <location>
        <begin position="309"/>
        <end position="326"/>
    </location>
</feature>
<dbReference type="InterPro" id="IPR035681">
    <property type="entry name" value="ComA-like_MBL"/>
</dbReference>
<comment type="subcellular location">
    <subcellularLocation>
        <location evidence="1">Cell membrane</location>
        <topology evidence="1">Multi-pass membrane protein</topology>
    </subcellularLocation>
</comment>
<keyword evidence="2" id="KW-1003">Cell membrane</keyword>
<evidence type="ECO:0000256" key="4">
    <source>
        <dbReference type="ARBA" id="ARBA00022989"/>
    </source>
</evidence>
<dbReference type="InterPro" id="IPR052159">
    <property type="entry name" value="Competence_DNA_uptake"/>
</dbReference>
<feature type="transmembrane region" description="Helical" evidence="6">
    <location>
        <begin position="412"/>
        <end position="432"/>
    </location>
</feature>
<feature type="transmembrane region" description="Helical" evidence="6">
    <location>
        <begin position="332"/>
        <end position="351"/>
    </location>
</feature>
<name>A0AAE7CTD2_9LACT</name>
<dbReference type="PANTHER" id="PTHR30619:SF1">
    <property type="entry name" value="RECOMBINATION PROTEIN 2"/>
    <property type="match status" value="1"/>
</dbReference>
<keyword evidence="9" id="KW-1185">Reference proteome</keyword>
<dbReference type="SMART" id="SM00849">
    <property type="entry name" value="Lactamase_B"/>
    <property type="match status" value="1"/>
</dbReference>
<evidence type="ECO:0000256" key="2">
    <source>
        <dbReference type="ARBA" id="ARBA00022475"/>
    </source>
</evidence>
<evidence type="ECO:0000256" key="5">
    <source>
        <dbReference type="ARBA" id="ARBA00023136"/>
    </source>
</evidence>
<feature type="transmembrane region" description="Helical" evidence="6">
    <location>
        <begin position="363"/>
        <end position="382"/>
    </location>
</feature>
<dbReference type="Pfam" id="PF03772">
    <property type="entry name" value="Competence"/>
    <property type="match status" value="1"/>
</dbReference>
<feature type="transmembrane region" description="Helical" evidence="6">
    <location>
        <begin position="476"/>
        <end position="491"/>
    </location>
</feature>
<proteinExistence type="predicted"/>
<evidence type="ECO:0000259" key="7">
    <source>
        <dbReference type="SMART" id="SM00849"/>
    </source>
</evidence>
<gene>
    <name evidence="8" type="ORF">GU334_07730</name>
</gene>
<keyword evidence="5 6" id="KW-0472">Membrane</keyword>
<dbReference type="InterPro" id="IPR001279">
    <property type="entry name" value="Metallo-B-lactamas"/>
</dbReference>
<dbReference type="CDD" id="cd07731">
    <property type="entry name" value="ComA-like_MBL-fold"/>
    <property type="match status" value="1"/>
</dbReference>
<feature type="transmembrane region" description="Helical" evidence="6">
    <location>
        <begin position="44"/>
        <end position="62"/>
    </location>
</feature>
<feature type="transmembrane region" description="Helical" evidence="6">
    <location>
        <begin position="279"/>
        <end position="297"/>
    </location>
</feature>
<dbReference type="Gene3D" id="3.60.15.10">
    <property type="entry name" value="Ribonuclease Z/Hydroxyacylglutathione hydrolase-like"/>
    <property type="match status" value="1"/>
</dbReference>
<feature type="transmembrane region" description="Helical" evidence="6">
    <location>
        <begin position="452"/>
        <end position="469"/>
    </location>
</feature>
<dbReference type="AlphaFoldDB" id="A0AAE7CTD2"/>
<dbReference type="GO" id="GO:0030420">
    <property type="term" value="P:establishment of competence for transformation"/>
    <property type="evidence" value="ECO:0007669"/>
    <property type="project" value="InterPro"/>
</dbReference>